<evidence type="ECO:0000256" key="5">
    <source>
        <dbReference type="SAM" id="MobiDB-lite"/>
    </source>
</evidence>
<evidence type="ECO:0000256" key="2">
    <source>
        <dbReference type="ARBA" id="ARBA00008479"/>
    </source>
</evidence>
<accession>A0A1D1UZR8</accession>
<evidence type="ECO:0000256" key="3">
    <source>
        <dbReference type="ARBA" id="ARBA00015522"/>
    </source>
</evidence>
<sequence length="179" mass="20812">MGKARGKVKRTKVYRHNVDRKRMWKKSKQMPTIKCTEIKAAWKKGKSIDANMSAMGLTLHLDDAFKIDDTKDSLRPDRKTPKDPSRDVEMSEAKVADLLEYEASKPKESTMRLSEPEAQFCMTMLEKYGDDYKAMARDANNYYQETPKQIRRKILTFRRFPGSHADFLKGRNLPPMDTD</sequence>
<comment type="caution">
    <text evidence="6">The sequence shown here is derived from an EMBL/GenBank/DDBJ whole genome shotgun (WGS) entry which is preliminary data.</text>
</comment>
<evidence type="ECO:0000313" key="7">
    <source>
        <dbReference type="Proteomes" id="UP000186922"/>
    </source>
</evidence>
<dbReference type="GO" id="GO:0042273">
    <property type="term" value="P:ribosomal large subunit biogenesis"/>
    <property type="evidence" value="ECO:0007669"/>
    <property type="project" value="TreeGrafter"/>
</dbReference>
<gene>
    <name evidence="6" type="primary">RvY_04883-1</name>
    <name evidence="6" type="synonym">RvY_04883.1</name>
    <name evidence="6" type="ORF">RvY_04883</name>
</gene>
<evidence type="ECO:0000256" key="1">
    <source>
        <dbReference type="ARBA" id="ARBA00004604"/>
    </source>
</evidence>
<dbReference type="STRING" id="947166.A0A1D1UZR8"/>
<keyword evidence="4" id="KW-0539">Nucleus</keyword>
<evidence type="ECO:0000256" key="4">
    <source>
        <dbReference type="ARBA" id="ARBA00023242"/>
    </source>
</evidence>
<dbReference type="Proteomes" id="UP000186922">
    <property type="component" value="Unassembled WGS sequence"/>
</dbReference>
<keyword evidence="7" id="KW-1185">Reference proteome</keyword>
<organism evidence="6 7">
    <name type="scientific">Ramazzottius varieornatus</name>
    <name type="common">Water bear</name>
    <name type="synonym">Tardigrade</name>
    <dbReference type="NCBI Taxonomy" id="947166"/>
    <lineage>
        <taxon>Eukaryota</taxon>
        <taxon>Metazoa</taxon>
        <taxon>Ecdysozoa</taxon>
        <taxon>Tardigrada</taxon>
        <taxon>Eutardigrada</taxon>
        <taxon>Parachela</taxon>
        <taxon>Hypsibioidea</taxon>
        <taxon>Ramazzottiidae</taxon>
        <taxon>Ramazzottius</taxon>
    </lineage>
</organism>
<dbReference type="PANTHER" id="PTHR13243:SF1">
    <property type="entry name" value="NUCLEOLAR PROTEIN 16"/>
    <property type="match status" value="1"/>
</dbReference>
<name>A0A1D1UZR8_RAMVA</name>
<proteinExistence type="inferred from homology"/>
<evidence type="ECO:0000313" key="6">
    <source>
        <dbReference type="EMBL" id="GAU92857.1"/>
    </source>
</evidence>
<dbReference type="InterPro" id="IPR019002">
    <property type="entry name" value="Ribosome_biogenesis_Nop16"/>
</dbReference>
<dbReference type="AlphaFoldDB" id="A0A1D1UZR8"/>
<reference evidence="6 7" key="1">
    <citation type="journal article" date="2016" name="Nat. Commun.">
        <title>Extremotolerant tardigrade genome and improved radiotolerance of human cultured cells by tardigrade-unique protein.</title>
        <authorList>
            <person name="Hashimoto T."/>
            <person name="Horikawa D.D."/>
            <person name="Saito Y."/>
            <person name="Kuwahara H."/>
            <person name="Kozuka-Hata H."/>
            <person name="Shin-I T."/>
            <person name="Minakuchi Y."/>
            <person name="Ohishi K."/>
            <person name="Motoyama A."/>
            <person name="Aizu T."/>
            <person name="Enomoto A."/>
            <person name="Kondo K."/>
            <person name="Tanaka S."/>
            <person name="Hara Y."/>
            <person name="Koshikawa S."/>
            <person name="Sagara H."/>
            <person name="Miura T."/>
            <person name="Yokobori S."/>
            <person name="Miyagawa K."/>
            <person name="Suzuki Y."/>
            <person name="Kubo T."/>
            <person name="Oyama M."/>
            <person name="Kohara Y."/>
            <person name="Fujiyama A."/>
            <person name="Arakawa K."/>
            <person name="Katayama T."/>
            <person name="Toyoda A."/>
            <person name="Kunieda T."/>
        </authorList>
    </citation>
    <scope>NUCLEOTIDE SEQUENCE [LARGE SCALE GENOMIC DNA]</scope>
    <source>
        <strain evidence="6 7">YOKOZUNA-1</strain>
    </source>
</reference>
<dbReference type="GO" id="GO:0005730">
    <property type="term" value="C:nucleolus"/>
    <property type="evidence" value="ECO:0007669"/>
    <property type="project" value="UniProtKB-SubCell"/>
</dbReference>
<comment type="subcellular location">
    <subcellularLocation>
        <location evidence="1">Nucleus</location>
        <location evidence="1">Nucleolus</location>
    </subcellularLocation>
</comment>
<comment type="similarity">
    <text evidence="2">Belongs to the NOP16 family.</text>
</comment>
<dbReference type="Pfam" id="PF09420">
    <property type="entry name" value="Nop16"/>
    <property type="match status" value="1"/>
</dbReference>
<feature type="region of interest" description="Disordered" evidence="5">
    <location>
        <begin position="71"/>
        <end position="91"/>
    </location>
</feature>
<dbReference type="EMBL" id="BDGG01000002">
    <property type="protein sequence ID" value="GAU92857.1"/>
    <property type="molecule type" value="Genomic_DNA"/>
</dbReference>
<dbReference type="PANTHER" id="PTHR13243">
    <property type="entry name" value="HSPC111 PROTEIN-RELATED"/>
    <property type="match status" value="1"/>
</dbReference>
<dbReference type="OrthoDB" id="285729at2759"/>
<protein>
    <recommendedName>
        <fullName evidence="3">Nucleolar protein 16</fullName>
    </recommendedName>
</protein>